<proteinExistence type="predicted"/>
<feature type="compositionally biased region" description="Basic and acidic residues" evidence="1">
    <location>
        <begin position="55"/>
        <end position="64"/>
    </location>
</feature>
<feature type="region of interest" description="Disordered" evidence="1">
    <location>
        <begin position="19"/>
        <end position="64"/>
    </location>
</feature>
<evidence type="ECO:0000313" key="2">
    <source>
        <dbReference type="EMBL" id="ETM49955.1"/>
    </source>
</evidence>
<dbReference type="Proteomes" id="UP000054532">
    <property type="component" value="Unassembled WGS sequence"/>
</dbReference>
<dbReference type="VEuPathDB" id="FungiDB:PPTG_20901"/>
<name>W2NN31_PHYNI</name>
<dbReference type="EMBL" id="KI692096">
    <property type="protein sequence ID" value="ETM49955.1"/>
    <property type="molecule type" value="Genomic_DNA"/>
</dbReference>
<gene>
    <name evidence="2" type="ORF">L914_05912</name>
</gene>
<protein>
    <submittedName>
        <fullName evidence="2">Uncharacterized protein</fullName>
    </submittedName>
</protein>
<dbReference type="AlphaFoldDB" id="W2NN31"/>
<accession>W2NN31</accession>
<feature type="compositionally biased region" description="Basic and acidic residues" evidence="1">
    <location>
        <begin position="19"/>
        <end position="46"/>
    </location>
</feature>
<evidence type="ECO:0000256" key="1">
    <source>
        <dbReference type="SAM" id="MobiDB-lite"/>
    </source>
</evidence>
<reference evidence="2" key="1">
    <citation type="submission" date="2013-11" db="EMBL/GenBank/DDBJ databases">
        <title>The Genome Sequence of Phytophthora parasitica IAC_01/95.</title>
        <authorList>
            <consortium name="The Broad Institute Genomics Platform"/>
            <person name="Russ C."/>
            <person name="Tyler B."/>
            <person name="Panabieres F."/>
            <person name="Shan W."/>
            <person name="Tripathy S."/>
            <person name="Grunwald N."/>
            <person name="Machado M."/>
            <person name="Johnson C.S."/>
            <person name="Arredondo F."/>
            <person name="Hong C."/>
            <person name="Coffey M."/>
            <person name="Young S.K."/>
            <person name="Zeng Q."/>
            <person name="Gargeya S."/>
            <person name="Fitzgerald M."/>
            <person name="Abouelleil A."/>
            <person name="Alvarado L."/>
            <person name="Chapman S.B."/>
            <person name="Gainer-Dewar J."/>
            <person name="Goldberg J."/>
            <person name="Griggs A."/>
            <person name="Gujja S."/>
            <person name="Hansen M."/>
            <person name="Howarth C."/>
            <person name="Imamovic A."/>
            <person name="Ireland A."/>
            <person name="Larimer J."/>
            <person name="McCowan C."/>
            <person name="Murphy C."/>
            <person name="Pearson M."/>
            <person name="Poon T.W."/>
            <person name="Priest M."/>
            <person name="Roberts A."/>
            <person name="Saif S."/>
            <person name="Shea T."/>
            <person name="Sykes S."/>
            <person name="Wortman J."/>
            <person name="Nusbaum C."/>
            <person name="Birren B."/>
        </authorList>
    </citation>
    <scope>NUCLEOTIDE SEQUENCE [LARGE SCALE GENOMIC DNA]</scope>
    <source>
        <strain evidence="2">IAC_01/95</strain>
    </source>
</reference>
<organism evidence="2">
    <name type="scientific">Phytophthora nicotianae</name>
    <name type="common">Potato buckeye rot agent</name>
    <name type="synonym">Phytophthora parasitica</name>
    <dbReference type="NCBI Taxonomy" id="4792"/>
    <lineage>
        <taxon>Eukaryota</taxon>
        <taxon>Sar</taxon>
        <taxon>Stramenopiles</taxon>
        <taxon>Oomycota</taxon>
        <taxon>Peronosporomycetes</taxon>
        <taxon>Peronosporales</taxon>
        <taxon>Peronosporaceae</taxon>
        <taxon>Phytophthora</taxon>
    </lineage>
</organism>
<sequence>MSNTMHRVGIEIRIDIVRNDDHIGGDDNGSRHYSYKRDDNTEHSETGRSGSLHVPETEARLDER</sequence>